<dbReference type="InParanoid" id="A0A067QND9"/>
<gene>
    <name evidence="2" type="ORF">L798_14826</name>
</gene>
<keyword evidence="3" id="KW-1185">Reference proteome</keyword>
<dbReference type="eggNOG" id="KOG0307">
    <property type="taxonomic scope" value="Eukaryota"/>
</dbReference>
<proteinExistence type="predicted"/>
<dbReference type="Proteomes" id="UP000027135">
    <property type="component" value="Unassembled WGS sequence"/>
</dbReference>
<evidence type="ECO:0000256" key="1">
    <source>
        <dbReference type="PROSITE-ProRule" id="PRU00023"/>
    </source>
</evidence>
<dbReference type="PROSITE" id="PS50088">
    <property type="entry name" value="ANK_REPEAT"/>
    <property type="match status" value="1"/>
</dbReference>
<dbReference type="PANTHER" id="PTHR24192">
    <property type="entry name" value="ANKYRIN REPEAT DOMAIN 40"/>
    <property type="match status" value="1"/>
</dbReference>
<dbReference type="OrthoDB" id="496981at2759"/>
<protein>
    <submittedName>
        <fullName evidence="2">Ankyrin repeat domain-containing protein 40</fullName>
    </submittedName>
</protein>
<dbReference type="STRING" id="136037.A0A067QND9"/>
<evidence type="ECO:0000313" key="2">
    <source>
        <dbReference type="EMBL" id="KDR10844.1"/>
    </source>
</evidence>
<dbReference type="PANTHER" id="PTHR24192:SF3">
    <property type="entry name" value="ANKYRIN REPEAT DOMAIN 40"/>
    <property type="match status" value="1"/>
</dbReference>
<organism evidence="2 3">
    <name type="scientific">Zootermopsis nevadensis</name>
    <name type="common">Dampwood termite</name>
    <dbReference type="NCBI Taxonomy" id="136037"/>
    <lineage>
        <taxon>Eukaryota</taxon>
        <taxon>Metazoa</taxon>
        <taxon>Ecdysozoa</taxon>
        <taxon>Arthropoda</taxon>
        <taxon>Hexapoda</taxon>
        <taxon>Insecta</taxon>
        <taxon>Pterygota</taxon>
        <taxon>Neoptera</taxon>
        <taxon>Polyneoptera</taxon>
        <taxon>Dictyoptera</taxon>
        <taxon>Blattodea</taxon>
        <taxon>Blattoidea</taxon>
        <taxon>Termitoidae</taxon>
        <taxon>Termopsidae</taxon>
        <taxon>Zootermopsis</taxon>
    </lineage>
</organism>
<sequence length="282" mass="30586">MDRTKTLEDNLREASCIGDIEGVEELLKKGTNVNAKHDINGWTPLHWAAKRGHKAIVSMLLTNGADITAVTAKGETPAELSNNPEVHKLLGMELGGTTISAESSPNLPITPYYLIHQPLNGRVDVCTSTSIRRNMEEAQKHCTPVISSAVKPGPQTGGSTQNDELVLKIRAANSGDPDFIEVELPRTELSYSRLLRVCCEELGISANQIVRVRKLPDTLVRKDKDVQRFQDFQEIEVVVAASAGKNKIVPGTNGLISAGGMGGGNINGYQSISLYKNQTILY</sequence>
<reference evidence="2 3" key="1">
    <citation type="journal article" date="2014" name="Nat. Commun.">
        <title>Molecular traces of alternative social organization in a termite genome.</title>
        <authorList>
            <person name="Terrapon N."/>
            <person name="Li C."/>
            <person name="Robertson H.M."/>
            <person name="Ji L."/>
            <person name="Meng X."/>
            <person name="Booth W."/>
            <person name="Chen Z."/>
            <person name="Childers C.P."/>
            <person name="Glastad K.M."/>
            <person name="Gokhale K."/>
            <person name="Gowin J."/>
            <person name="Gronenberg W."/>
            <person name="Hermansen R.A."/>
            <person name="Hu H."/>
            <person name="Hunt B.G."/>
            <person name="Huylmans A.K."/>
            <person name="Khalil S.M."/>
            <person name="Mitchell R.D."/>
            <person name="Munoz-Torres M.C."/>
            <person name="Mustard J.A."/>
            <person name="Pan H."/>
            <person name="Reese J.T."/>
            <person name="Scharf M.E."/>
            <person name="Sun F."/>
            <person name="Vogel H."/>
            <person name="Xiao J."/>
            <person name="Yang W."/>
            <person name="Yang Z."/>
            <person name="Yang Z."/>
            <person name="Zhou J."/>
            <person name="Zhu J."/>
            <person name="Brent C.S."/>
            <person name="Elsik C.G."/>
            <person name="Goodisman M.A."/>
            <person name="Liberles D.A."/>
            <person name="Roe R.M."/>
            <person name="Vargo E.L."/>
            <person name="Vilcinskas A."/>
            <person name="Wang J."/>
            <person name="Bornberg-Bauer E."/>
            <person name="Korb J."/>
            <person name="Zhang G."/>
            <person name="Liebig J."/>
        </authorList>
    </citation>
    <scope>NUCLEOTIDE SEQUENCE [LARGE SCALE GENOMIC DNA]</scope>
    <source>
        <tissue evidence="2">Whole organism</tissue>
    </source>
</reference>
<dbReference type="Gene3D" id="1.25.40.20">
    <property type="entry name" value="Ankyrin repeat-containing domain"/>
    <property type="match status" value="1"/>
</dbReference>
<dbReference type="Pfam" id="PF12796">
    <property type="entry name" value="Ank_2"/>
    <property type="match status" value="1"/>
</dbReference>
<name>A0A067QND9_ZOONE</name>
<evidence type="ECO:0000313" key="3">
    <source>
        <dbReference type="Proteomes" id="UP000027135"/>
    </source>
</evidence>
<dbReference type="InterPro" id="IPR039195">
    <property type="entry name" value="ANKRD40"/>
</dbReference>
<accession>A0A067QND9</accession>
<keyword evidence="1" id="KW-0040">ANK repeat</keyword>
<dbReference type="SUPFAM" id="SSF48403">
    <property type="entry name" value="Ankyrin repeat"/>
    <property type="match status" value="1"/>
</dbReference>
<dbReference type="AlphaFoldDB" id="A0A067QND9"/>
<feature type="repeat" description="ANK" evidence="1">
    <location>
        <begin position="40"/>
        <end position="72"/>
    </location>
</feature>
<dbReference type="InterPro" id="IPR036770">
    <property type="entry name" value="Ankyrin_rpt-contain_sf"/>
</dbReference>
<dbReference type="EMBL" id="KK853134">
    <property type="protein sequence ID" value="KDR10844.1"/>
    <property type="molecule type" value="Genomic_DNA"/>
</dbReference>
<dbReference type="InterPro" id="IPR002110">
    <property type="entry name" value="Ankyrin_rpt"/>
</dbReference>
<dbReference type="SMART" id="SM00248">
    <property type="entry name" value="ANK"/>
    <property type="match status" value="2"/>
</dbReference>
<dbReference type="OMA" id="CSNQQIL"/>
<dbReference type="PROSITE" id="PS50297">
    <property type="entry name" value="ANK_REP_REGION"/>
    <property type="match status" value="1"/>
</dbReference>